<organism evidence="1 2">
    <name type="scientific">Corallococcus macrosporus</name>
    <dbReference type="NCBI Taxonomy" id="35"/>
    <lineage>
        <taxon>Bacteria</taxon>
        <taxon>Pseudomonadati</taxon>
        <taxon>Myxococcota</taxon>
        <taxon>Myxococcia</taxon>
        <taxon>Myxococcales</taxon>
        <taxon>Cystobacterineae</taxon>
        <taxon>Myxococcaceae</taxon>
        <taxon>Corallococcus</taxon>
    </lineage>
</organism>
<gene>
    <name evidence="1" type="ORF">JYK02_34575</name>
</gene>
<evidence type="ECO:0000313" key="2">
    <source>
        <dbReference type="Proteomes" id="UP000664052"/>
    </source>
</evidence>
<proteinExistence type="predicted"/>
<dbReference type="PROSITE" id="PS51257">
    <property type="entry name" value="PROKAR_LIPOPROTEIN"/>
    <property type="match status" value="1"/>
</dbReference>
<name>A0ABS3DMV0_9BACT</name>
<reference evidence="1 2" key="1">
    <citation type="submission" date="2021-02" db="EMBL/GenBank/DDBJ databases">
        <title>De Novo genome assembly of isolated myxobacteria.</title>
        <authorList>
            <person name="Stevens D.C."/>
        </authorList>
    </citation>
    <scope>NUCLEOTIDE SEQUENCE [LARGE SCALE GENOMIC DNA]</scope>
    <source>
        <strain evidence="1 2">ATCC 29039</strain>
    </source>
</reference>
<dbReference type="Proteomes" id="UP000664052">
    <property type="component" value="Unassembled WGS sequence"/>
</dbReference>
<protein>
    <submittedName>
        <fullName evidence="1">Uncharacterized protein</fullName>
    </submittedName>
</protein>
<comment type="caution">
    <text evidence="1">The sequence shown here is derived from an EMBL/GenBank/DDBJ whole genome shotgun (WGS) entry which is preliminary data.</text>
</comment>
<keyword evidence="2" id="KW-1185">Reference proteome</keyword>
<accession>A0ABS3DMV0</accession>
<dbReference type="EMBL" id="JAFIMU010000013">
    <property type="protein sequence ID" value="MBN8232656.1"/>
    <property type="molecule type" value="Genomic_DNA"/>
</dbReference>
<evidence type="ECO:0000313" key="1">
    <source>
        <dbReference type="EMBL" id="MBN8232656.1"/>
    </source>
</evidence>
<sequence length="346" mass="36351">MKRWMFVVISMVMVGCSTRDDDDDADGGVSVVVDAGTDGGLDGGLDAGPDGGFDAGFDAGTDGGLDAGADGGFDGGLDTGRCTQDTDCLALEFCHPTAKVCVQTCTTGADCPDTAKQCDALSSTDSRRICKCATDALCNVEDGSSNRVCSIQDSVCTPRCTEDAQCGEWQRCDTASGHCKARGDTGAPCTEEGQSNCDYGTHYCSSNVCTALWEPTCPNYTNFPNKDWLGTTGPILYGFRLLSVTTDTAICGSASPNRWDIALSAYSSTPFPALKSQLSGFFRVLVDGSTRDGLSHLLPGNSYTVSGENRERAELVVGVCLPTTGTALSGGFYFTNGNFFCFQAYR</sequence>